<feature type="domain" description="HTH cro/C1-type" evidence="1">
    <location>
        <begin position="11"/>
        <end position="66"/>
    </location>
</feature>
<dbReference type="Pfam" id="PF13443">
    <property type="entry name" value="HTH_26"/>
    <property type="match status" value="1"/>
</dbReference>
<dbReference type="PROSITE" id="PS50943">
    <property type="entry name" value="HTH_CROC1"/>
    <property type="match status" value="1"/>
</dbReference>
<keyword evidence="3" id="KW-1185">Reference proteome</keyword>
<dbReference type="SUPFAM" id="SSF47413">
    <property type="entry name" value="lambda repressor-like DNA-binding domains"/>
    <property type="match status" value="1"/>
</dbReference>
<protein>
    <submittedName>
        <fullName evidence="2">Helix-turn-helix transcriptional regulator</fullName>
    </submittedName>
</protein>
<evidence type="ECO:0000313" key="3">
    <source>
        <dbReference type="Proteomes" id="UP000429958"/>
    </source>
</evidence>
<dbReference type="CDD" id="cd00093">
    <property type="entry name" value="HTH_XRE"/>
    <property type="match status" value="1"/>
</dbReference>
<dbReference type="SMART" id="SM00530">
    <property type="entry name" value="HTH_XRE"/>
    <property type="match status" value="1"/>
</dbReference>
<dbReference type="Proteomes" id="UP000429958">
    <property type="component" value="Unassembled WGS sequence"/>
</dbReference>
<reference evidence="2 3" key="1">
    <citation type="submission" date="2019-08" db="EMBL/GenBank/DDBJ databases">
        <title>In-depth cultivation of the pig gut microbiome towards novel bacterial diversity and tailored functional studies.</title>
        <authorList>
            <person name="Wylensek D."/>
            <person name="Hitch T.C.A."/>
            <person name="Clavel T."/>
        </authorList>
    </citation>
    <scope>NUCLEOTIDE SEQUENCE [LARGE SCALE GENOMIC DNA]</scope>
    <source>
        <strain evidence="2 3">WCA-389-WT-23D1</strain>
    </source>
</reference>
<organism evidence="2 3">
    <name type="scientific">Clostridium porci</name>
    <dbReference type="NCBI Taxonomy" id="2605778"/>
    <lineage>
        <taxon>Bacteria</taxon>
        <taxon>Bacillati</taxon>
        <taxon>Bacillota</taxon>
        <taxon>Clostridia</taxon>
        <taxon>Eubacteriales</taxon>
        <taxon>Clostridiaceae</taxon>
        <taxon>Clostridium</taxon>
    </lineage>
</organism>
<dbReference type="EMBL" id="VUMD01000008">
    <property type="protein sequence ID" value="MSS36924.1"/>
    <property type="molecule type" value="Genomic_DNA"/>
</dbReference>
<evidence type="ECO:0000313" key="2">
    <source>
        <dbReference type="EMBL" id="MSS36924.1"/>
    </source>
</evidence>
<accession>A0A7X2TCG5</accession>
<proteinExistence type="predicted"/>
<dbReference type="Gene3D" id="1.10.260.40">
    <property type="entry name" value="lambda repressor-like DNA-binding domains"/>
    <property type="match status" value="1"/>
</dbReference>
<dbReference type="AlphaFoldDB" id="A0A7X2TCG5"/>
<dbReference type="GO" id="GO:0003677">
    <property type="term" value="F:DNA binding"/>
    <property type="evidence" value="ECO:0007669"/>
    <property type="project" value="InterPro"/>
</dbReference>
<gene>
    <name evidence="2" type="ORF">FYJ39_10125</name>
</gene>
<dbReference type="InterPro" id="IPR001387">
    <property type="entry name" value="Cro/C1-type_HTH"/>
</dbReference>
<dbReference type="RefSeq" id="WP_154472371.1">
    <property type="nucleotide sequence ID" value="NZ_VUMD01000008.1"/>
</dbReference>
<evidence type="ECO:0000259" key="1">
    <source>
        <dbReference type="PROSITE" id="PS50943"/>
    </source>
</evidence>
<sequence length="80" mass="9113">MNVKDATAKRIELLCKERGIAYNELANICGLTPSTVYSIFDSRRKNITLSTIKKICDGFEITLGEFFTHPLFDALEQEIR</sequence>
<comment type="caution">
    <text evidence="2">The sequence shown here is derived from an EMBL/GenBank/DDBJ whole genome shotgun (WGS) entry which is preliminary data.</text>
</comment>
<dbReference type="InterPro" id="IPR010982">
    <property type="entry name" value="Lambda_DNA-bd_dom_sf"/>
</dbReference>
<name>A0A7X2TCG5_9CLOT</name>